<feature type="domain" description="2TM" evidence="2">
    <location>
        <begin position="71"/>
        <end position="152"/>
    </location>
</feature>
<proteinExistence type="predicted"/>
<dbReference type="OrthoDB" id="560236at2"/>
<keyword evidence="1" id="KW-0472">Membrane</keyword>
<dbReference type="Pfam" id="PF13239">
    <property type="entry name" value="2TM"/>
    <property type="match status" value="1"/>
</dbReference>
<keyword evidence="4" id="KW-1185">Reference proteome</keyword>
<feature type="transmembrane region" description="Helical" evidence="1">
    <location>
        <begin position="87"/>
        <end position="105"/>
    </location>
</feature>
<dbReference type="Proteomes" id="UP000218287">
    <property type="component" value="Chromosome"/>
</dbReference>
<organism evidence="3 4">
    <name type="scientific">Anabaenopsis circularis NIES-21</name>
    <dbReference type="NCBI Taxonomy" id="1085406"/>
    <lineage>
        <taxon>Bacteria</taxon>
        <taxon>Bacillati</taxon>
        <taxon>Cyanobacteriota</taxon>
        <taxon>Cyanophyceae</taxon>
        <taxon>Nostocales</taxon>
        <taxon>Nodulariaceae</taxon>
        <taxon>Anabaenopsis</taxon>
    </lineage>
</organism>
<dbReference type="InterPro" id="IPR025698">
    <property type="entry name" value="2TM_dom"/>
</dbReference>
<evidence type="ECO:0000256" key="1">
    <source>
        <dbReference type="SAM" id="Phobius"/>
    </source>
</evidence>
<evidence type="ECO:0000259" key="2">
    <source>
        <dbReference type="Pfam" id="PF13239"/>
    </source>
</evidence>
<keyword evidence="1" id="KW-0812">Transmembrane</keyword>
<dbReference type="EMBL" id="AP018174">
    <property type="protein sequence ID" value="BAY18780.1"/>
    <property type="molecule type" value="Genomic_DNA"/>
</dbReference>
<dbReference type="AlphaFoldDB" id="A0A1Z4GMR9"/>
<accession>A0A1Z4GMR9</accession>
<reference evidence="3 4" key="1">
    <citation type="submission" date="2017-06" db="EMBL/GenBank/DDBJ databases">
        <title>Genome sequencing of cyanobaciteial culture collection at National Institute for Environmental Studies (NIES).</title>
        <authorList>
            <person name="Hirose Y."/>
            <person name="Shimura Y."/>
            <person name="Fujisawa T."/>
            <person name="Nakamura Y."/>
            <person name="Kawachi M."/>
        </authorList>
    </citation>
    <scope>NUCLEOTIDE SEQUENCE [LARGE SCALE GENOMIC DNA]</scope>
    <source>
        <strain evidence="3 4">NIES-21</strain>
    </source>
</reference>
<evidence type="ECO:0000313" key="4">
    <source>
        <dbReference type="Proteomes" id="UP000218287"/>
    </source>
</evidence>
<keyword evidence="1" id="KW-1133">Transmembrane helix</keyword>
<feature type="transmembrane region" description="Helical" evidence="1">
    <location>
        <begin position="111"/>
        <end position="128"/>
    </location>
</feature>
<evidence type="ECO:0000313" key="3">
    <source>
        <dbReference type="EMBL" id="BAY18780.1"/>
    </source>
</evidence>
<protein>
    <recommendedName>
        <fullName evidence="2">2TM domain-containing protein</fullName>
    </recommendedName>
</protein>
<gene>
    <name evidence="3" type="ORF">NIES21_46330</name>
</gene>
<sequence>MAPFEPNSNRSYSQEDVQRILQLAIARQADDQDKEFSYELLLEIAGELDISPESLQLAETDWRSQQSEIQQRQAFDTYRLSKFKKRLGNFVIVNSFLILVNFFLIIPSIHWSLGICLLWGLTVGLDFWNNFYAKGEAYEIAFQKWYRQHQLKQNFNTAMKTANTLVNKWLKSLQV</sequence>
<name>A0A1Z4GMR9_9CYAN</name>